<sequence length="161" mass="19094">MKEGQQWDALPEELVMDLAQLTKANSIEGNKKDNITVIYTPWSNLKKDGSMAVGQVGFKDQRKVKRVLVPQRENPIVNRLNKTKVEQKPDFKQEKDDRLKELRQREQAAQQTRRKEEARQAQEWKEKKWQKDHAYDDLFTDENMAGSSNQDRNEDWEDDFM</sequence>
<evidence type="ECO:0000256" key="1">
    <source>
        <dbReference type="ARBA" id="ARBA00008998"/>
    </source>
</evidence>
<dbReference type="InterPro" id="IPR008532">
    <property type="entry name" value="NFACT_RNA-bd"/>
</dbReference>
<reference evidence="4 5" key="1">
    <citation type="submission" date="2017-06" db="EMBL/GenBank/DDBJ databases">
        <title>Comparative genomic analysis of Ambrosia Fusariam Clade fungi.</title>
        <authorList>
            <person name="Stajich J.E."/>
            <person name="Carrillo J."/>
            <person name="Kijimoto T."/>
            <person name="Eskalen A."/>
            <person name="O'Donnell K."/>
            <person name="Kasson M."/>
        </authorList>
    </citation>
    <scope>NUCLEOTIDE SEQUENCE [LARGE SCALE GENOMIC DNA]</scope>
    <source>
        <strain evidence="4">UCR3666</strain>
    </source>
</reference>
<dbReference type="EMBL" id="NKUJ01000013">
    <property type="protein sequence ID" value="RMJ18966.1"/>
    <property type="molecule type" value="Genomic_DNA"/>
</dbReference>
<comment type="similarity">
    <text evidence="1">Belongs to the CCDC25 family.</text>
</comment>
<dbReference type="AlphaFoldDB" id="A0A3M2SN17"/>
<evidence type="ECO:0000256" key="2">
    <source>
        <dbReference type="SAM" id="MobiDB-lite"/>
    </source>
</evidence>
<protein>
    <recommendedName>
        <fullName evidence="3">NFACT RNA-binding domain-containing protein</fullName>
    </recommendedName>
</protein>
<dbReference type="PANTHER" id="PTHR13049:SF2">
    <property type="entry name" value="COILED-COIL DOMAIN-CONTAINING PROTEIN 25"/>
    <property type="match status" value="1"/>
</dbReference>
<feature type="region of interest" description="Disordered" evidence="2">
    <location>
        <begin position="82"/>
        <end position="161"/>
    </location>
</feature>
<dbReference type="STRING" id="2010991.A0A3M2SN17"/>
<feature type="domain" description="NFACT RNA-binding" evidence="3">
    <location>
        <begin position="5"/>
        <end position="60"/>
    </location>
</feature>
<comment type="caution">
    <text evidence="4">The sequence shown here is derived from an EMBL/GenBank/DDBJ whole genome shotgun (WGS) entry which is preliminary data.</text>
</comment>
<gene>
    <name evidence="4" type="ORF">CDV36_001386</name>
</gene>
<dbReference type="Proteomes" id="UP000277212">
    <property type="component" value="Unassembled WGS sequence"/>
</dbReference>
<feature type="compositionally biased region" description="Basic and acidic residues" evidence="2">
    <location>
        <begin position="83"/>
        <end position="106"/>
    </location>
</feature>
<dbReference type="InterPro" id="IPR039730">
    <property type="entry name" value="Jlp2/Ccd25"/>
</dbReference>
<accession>A0A3M2SN17</accession>
<keyword evidence="5" id="KW-1185">Reference proteome</keyword>
<evidence type="ECO:0000313" key="5">
    <source>
        <dbReference type="Proteomes" id="UP000277212"/>
    </source>
</evidence>
<proteinExistence type="inferred from homology"/>
<organism evidence="4 5">
    <name type="scientific">Fusarium kuroshium</name>
    <dbReference type="NCBI Taxonomy" id="2010991"/>
    <lineage>
        <taxon>Eukaryota</taxon>
        <taxon>Fungi</taxon>
        <taxon>Dikarya</taxon>
        <taxon>Ascomycota</taxon>
        <taxon>Pezizomycotina</taxon>
        <taxon>Sordariomycetes</taxon>
        <taxon>Hypocreomycetidae</taxon>
        <taxon>Hypocreales</taxon>
        <taxon>Nectriaceae</taxon>
        <taxon>Fusarium</taxon>
        <taxon>Fusarium solani species complex</taxon>
    </lineage>
</organism>
<dbReference type="PANTHER" id="PTHR13049">
    <property type="entry name" value="DUF814-RELATED"/>
    <property type="match status" value="1"/>
</dbReference>
<name>A0A3M2SN17_9HYPO</name>
<dbReference type="OrthoDB" id="200398at2759"/>
<evidence type="ECO:0000259" key="3">
    <source>
        <dbReference type="Pfam" id="PF05670"/>
    </source>
</evidence>
<feature type="compositionally biased region" description="Basic and acidic residues" evidence="2">
    <location>
        <begin position="113"/>
        <end position="136"/>
    </location>
</feature>
<evidence type="ECO:0000313" key="4">
    <source>
        <dbReference type="EMBL" id="RMJ18966.1"/>
    </source>
</evidence>
<dbReference type="Pfam" id="PF05670">
    <property type="entry name" value="NFACT-R_1"/>
    <property type="match status" value="1"/>
</dbReference>